<feature type="compositionally biased region" description="Basic and acidic residues" evidence="1">
    <location>
        <begin position="21"/>
        <end position="34"/>
    </location>
</feature>
<feature type="region of interest" description="Disordered" evidence="1">
    <location>
        <begin position="52"/>
        <end position="98"/>
    </location>
</feature>
<protein>
    <submittedName>
        <fullName evidence="3">Uncharacterized protein</fullName>
    </submittedName>
</protein>
<accession>A0A915A198</accession>
<keyword evidence="2" id="KW-1185">Reference proteome</keyword>
<evidence type="ECO:0000256" key="1">
    <source>
        <dbReference type="SAM" id="MobiDB-lite"/>
    </source>
</evidence>
<feature type="region of interest" description="Disordered" evidence="1">
    <location>
        <begin position="19"/>
        <end position="38"/>
    </location>
</feature>
<feature type="compositionally biased region" description="Basic and acidic residues" evidence="1">
    <location>
        <begin position="53"/>
        <end position="67"/>
    </location>
</feature>
<proteinExistence type="predicted"/>
<dbReference type="WBParaSite" id="PgB38_g006_t06">
    <property type="protein sequence ID" value="PgB38_g006_t06"/>
    <property type="gene ID" value="PgB38_g006"/>
</dbReference>
<sequence length="158" mass="17745">QHSPEKNIGRTLRYTKRVRASRVDERRRCSDSADARNFSSFSDRCGKFIRATSTEKRGERMHDKESEDAIQADASKPADKEQDVKNVGRSNLRGGRGYHVAVVNREKWKDVEPKHGSPGCARGKRYSLLRKGGHSCEGPLSSGTKPLLESEQDCDGER</sequence>
<evidence type="ECO:0000313" key="2">
    <source>
        <dbReference type="Proteomes" id="UP000887569"/>
    </source>
</evidence>
<dbReference type="AlphaFoldDB" id="A0A915A198"/>
<reference evidence="3" key="1">
    <citation type="submission" date="2022-11" db="UniProtKB">
        <authorList>
            <consortium name="WormBaseParasite"/>
        </authorList>
    </citation>
    <scope>IDENTIFICATION</scope>
</reference>
<evidence type="ECO:0000313" key="3">
    <source>
        <dbReference type="WBParaSite" id="PgB38_g006_t06"/>
    </source>
</evidence>
<feature type="region of interest" description="Disordered" evidence="1">
    <location>
        <begin position="131"/>
        <end position="158"/>
    </location>
</feature>
<organism evidence="2 3">
    <name type="scientific">Parascaris univalens</name>
    <name type="common">Nematode worm</name>
    <dbReference type="NCBI Taxonomy" id="6257"/>
    <lineage>
        <taxon>Eukaryota</taxon>
        <taxon>Metazoa</taxon>
        <taxon>Ecdysozoa</taxon>
        <taxon>Nematoda</taxon>
        <taxon>Chromadorea</taxon>
        <taxon>Rhabditida</taxon>
        <taxon>Spirurina</taxon>
        <taxon>Ascaridomorpha</taxon>
        <taxon>Ascaridoidea</taxon>
        <taxon>Ascarididae</taxon>
        <taxon>Parascaris</taxon>
    </lineage>
</organism>
<dbReference type="Proteomes" id="UP000887569">
    <property type="component" value="Unplaced"/>
</dbReference>
<feature type="compositionally biased region" description="Basic and acidic residues" evidence="1">
    <location>
        <begin position="76"/>
        <end position="86"/>
    </location>
</feature>
<name>A0A915A198_PARUN</name>